<dbReference type="EMBL" id="VSSQ01086756">
    <property type="protein sequence ID" value="MPN33961.1"/>
    <property type="molecule type" value="Genomic_DNA"/>
</dbReference>
<reference evidence="1" key="1">
    <citation type="submission" date="2019-08" db="EMBL/GenBank/DDBJ databases">
        <authorList>
            <person name="Kucharzyk K."/>
            <person name="Murdoch R.W."/>
            <person name="Higgins S."/>
            <person name="Loffler F."/>
        </authorList>
    </citation>
    <scope>NUCLEOTIDE SEQUENCE</scope>
</reference>
<accession>A0A645H4L6</accession>
<comment type="caution">
    <text evidence="1">The sequence shown here is derived from an EMBL/GenBank/DDBJ whole genome shotgun (WGS) entry which is preliminary data.</text>
</comment>
<sequence length="92" mass="10809">MMRGKYKRPYKKIVEDIWYEFIKSTFPEVPEIDDVNIWAAALEYTYCRLCNAGASEHQLAEKYNIASVPLLEKAEIINDAIKSKYQCKKEKK</sequence>
<protein>
    <submittedName>
        <fullName evidence="1">Uncharacterized protein</fullName>
    </submittedName>
</protein>
<dbReference type="AlphaFoldDB" id="A0A645H4L6"/>
<evidence type="ECO:0000313" key="1">
    <source>
        <dbReference type="EMBL" id="MPN33961.1"/>
    </source>
</evidence>
<organism evidence="1">
    <name type="scientific">bioreactor metagenome</name>
    <dbReference type="NCBI Taxonomy" id="1076179"/>
    <lineage>
        <taxon>unclassified sequences</taxon>
        <taxon>metagenomes</taxon>
        <taxon>ecological metagenomes</taxon>
    </lineage>
</organism>
<name>A0A645H4L6_9ZZZZ</name>
<proteinExistence type="predicted"/>
<gene>
    <name evidence="1" type="ORF">SDC9_181453</name>
</gene>